<protein>
    <submittedName>
        <fullName evidence="1">Uncharacterized protein</fullName>
    </submittedName>
</protein>
<sequence length="687" mass="78534">MLSGSNIRNSKIKKALLFHNIIRRELKKNKQPPGPRRQKPALIVSSGKILKKYRLLYQIQQFGLTYKLMRGKEQPTKKPTFLQGITQTVQDFFLNSARVTTDKTDTITRNKIKQQRMILTDSMINLHTDFLIRNPTVKLSYSSFCALKPFYVTAPKASDRKTCLCQIHENACLMLEVLRMSGVVKSNKLDDSFQLVCCSPASEACLFHTCSRCLNKGTVTTQEQDQIHVQWRQWERVQEYTGNGIHINTKLVQHSGSLSELIKLFGQKLRNQTTTHVCSVRNQSKAYINTIESCDESTAIVHVDFSESWRCKYKSEVQACHFGQNLPQITLHTGMYYTKGEKAAFCTLSESKRQDAAAIWTHIEPVLKDIKTKYPQVTTVHFWSDGPSKQYKNKKNFFLLSAIPPTLGFEKATWNFFPTSHGKGAPDGIGGTVKRTADNLVLRGNDVTDGHTFFEKVSNSLKGVQLHYIVEEDMERYDTLLIDPLRPVPSTRQIHQVIAHENRIHYRQLSCFCSKMLDCQCFCPATFYFQGPDEQQSDTRRARKKRPLNMLWEEMENEMGGEMEELDEEPLKGPEGTVTVTTVGSLNNGDWLAVVYDDHWWLAKTIAVDTEHQDVKVEFLHPHGPTAKVKPKCGKKDVCFCPVQDIIVKLMGNASPVQSRTREIHSIAPDVMDFIEREHVRRLLLKA</sequence>
<dbReference type="Proteomes" id="UP001057452">
    <property type="component" value="Chromosome 4"/>
</dbReference>
<comment type="caution">
    <text evidence="1">The sequence shown here is derived from an EMBL/GenBank/DDBJ whole genome shotgun (WGS) entry which is preliminary data.</text>
</comment>
<name>A0ACB9XSM3_CHAAC</name>
<reference evidence="1" key="1">
    <citation type="submission" date="2022-05" db="EMBL/GenBank/DDBJ databases">
        <title>Chromosome-level genome of Chaenocephalus aceratus.</title>
        <authorList>
            <person name="Park H."/>
        </authorList>
    </citation>
    <scope>NUCLEOTIDE SEQUENCE</scope>
    <source>
        <strain evidence="1">KU_202001</strain>
    </source>
</reference>
<proteinExistence type="predicted"/>
<evidence type="ECO:0000313" key="1">
    <source>
        <dbReference type="EMBL" id="KAI4829439.1"/>
    </source>
</evidence>
<gene>
    <name evidence="1" type="ORF">KUCAC02_023480</name>
</gene>
<keyword evidence="2" id="KW-1185">Reference proteome</keyword>
<organism evidence="1 2">
    <name type="scientific">Chaenocephalus aceratus</name>
    <name type="common">Blackfin icefish</name>
    <name type="synonym">Chaenichthys aceratus</name>
    <dbReference type="NCBI Taxonomy" id="36190"/>
    <lineage>
        <taxon>Eukaryota</taxon>
        <taxon>Metazoa</taxon>
        <taxon>Chordata</taxon>
        <taxon>Craniata</taxon>
        <taxon>Vertebrata</taxon>
        <taxon>Euteleostomi</taxon>
        <taxon>Actinopterygii</taxon>
        <taxon>Neopterygii</taxon>
        <taxon>Teleostei</taxon>
        <taxon>Neoteleostei</taxon>
        <taxon>Acanthomorphata</taxon>
        <taxon>Eupercaria</taxon>
        <taxon>Perciformes</taxon>
        <taxon>Notothenioidei</taxon>
        <taxon>Channichthyidae</taxon>
        <taxon>Chaenocephalus</taxon>
    </lineage>
</organism>
<dbReference type="EMBL" id="CM043788">
    <property type="protein sequence ID" value="KAI4829439.1"/>
    <property type="molecule type" value="Genomic_DNA"/>
</dbReference>
<accession>A0ACB9XSM3</accession>
<evidence type="ECO:0000313" key="2">
    <source>
        <dbReference type="Proteomes" id="UP001057452"/>
    </source>
</evidence>